<sequence length="127" mass="13850">MEGVSSELASKPMCGVLASRNRWPSLGWDKLCVLLLAGREREAAGREEEAWSPAETQGWRGGDSPSSVSQPPLSFDLSPLDMSLLPAARSRSGPASFHPHSEENLSFRALVHPLRSPLSIRTSERQV</sequence>
<dbReference type="Proteomes" id="UP001187343">
    <property type="component" value="Unassembled WGS sequence"/>
</dbReference>
<feature type="region of interest" description="Disordered" evidence="1">
    <location>
        <begin position="43"/>
        <end position="74"/>
    </location>
</feature>
<reference evidence="2" key="1">
    <citation type="submission" date="2023-08" db="EMBL/GenBank/DDBJ databases">
        <title>Chromosome-level Genome Assembly of mud carp (Cirrhinus molitorella).</title>
        <authorList>
            <person name="Liu H."/>
        </authorList>
    </citation>
    <scope>NUCLEOTIDE SEQUENCE</scope>
    <source>
        <strain evidence="2">Prfri</strain>
        <tissue evidence="2">Muscle</tissue>
    </source>
</reference>
<evidence type="ECO:0000313" key="3">
    <source>
        <dbReference type="Proteomes" id="UP001187343"/>
    </source>
</evidence>
<name>A0AA88NUQ6_9TELE</name>
<dbReference type="AlphaFoldDB" id="A0AA88NUQ6"/>
<keyword evidence="3" id="KW-1185">Reference proteome</keyword>
<dbReference type="EMBL" id="JAUYZG010000025">
    <property type="protein sequence ID" value="KAK2867451.1"/>
    <property type="molecule type" value="Genomic_DNA"/>
</dbReference>
<comment type="caution">
    <text evidence="2">The sequence shown here is derived from an EMBL/GenBank/DDBJ whole genome shotgun (WGS) entry which is preliminary data.</text>
</comment>
<organism evidence="2 3">
    <name type="scientific">Cirrhinus molitorella</name>
    <name type="common">mud carp</name>
    <dbReference type="NCBI Taxonomy" id="172907"/>
    <lineage>
        <taxon>Eukaryota</taxon>
        <taxon>Metazoa</taxon>
        <taxon>Chordata</taxon>
        <taxon>Craniata</taxon>
        <taxon>Vertebrata</taxon>
        <taxon>Euteleostomi</taxon>
        <taxon>Actinopterygii</taxon>
        <taxon>Neopterygii</taxon>
        <taxon>Teleostei</taxon>
        <taxon>Ostariophysi</taxon>
        <taxon>Cypriniformes</taxon>
        <taxon>Cyprinidae</taxon>
        <taxon>Labeoninae</taxon>
        <taxon>Labeonini</taxon>
        <taxon>Cirrhinus</taxon>
    </lineage>
</organism>
<evidence type="ECO:0000256" key="1">
    <source>
        <dbReference type="SAM" id="MobiDB-lite"/>
    </source>
</evidence>
<proteinExistence type="predicted"/>
<protein>
    <submittedName>
        <fullName evidence="2">Uncharacterized protein</fullName>
    </submittedName>
</protein>
<evidence type="ECO:0000313" key="2">
    <source>
        <dbReference type="EMBL" id="KAK2867451.1"/>
    </source>
</evidence>
<accession>A0AA88NUQ6</accession>
<gene>
    <name evidence="2" type="ORF">Q8A67_025568</name>
</gene>